<dbReference type="GO" id="GO:0020037">
    <property type="term" value="F:heme binding"/>
    <property type="evidence" value="ECO:0007669"/>
    <property type="project" value="InterPro"/>
</dbReference>
<accession>A0A2T7SPF2</accession>
<dbReference type="Proteomes" id="UP000245992">
    <property type="component" value="Unassembled WGS sequence"/>
</dbReference>
<dbReference type="GO" id="GO:0004497">
    <property type="term" value="F:monooxygenase activity"/>
    <property type="evidence" value="ECO:0007669"/>
    <property type="project" value="InterPro"/>
</dbReference>
<keyword evidence="4" id="KW-1185">Reference proteome</keyword>
<comment type="caution">
    <text evidence="3">The sequence shown here is derived from an EMBL/GenBank/DDBJ whole genome shotgun (WGS) entry which is preliminary data.</text>
</comment>
<dbReference type="RefSeq" id="WP_030353635.1">
    <property type="nucleotide sequence ID" value="NZ_AZSP01000383.1"/>
</dbReference>
<feature type="region of interest" description="Disordered" evidence="2">
    <location>
        <begin position="133"/>
        <end position="154"/>
    </location>
</feature>
<dbReference type="SUPFAM" id="SSF48264">
    <property type="entry name" value="Cytochrome P450"/>
    <property type="match status" value="1"/>
</dbReference>
<sequence length="440" mass="47890">MAITASGASPRSLYDPTSELLADPYEVYARLRETAPVRRIVGPDGRPAWIVTRYEDVRQSLADPRLSLDKRRALPGGYQGFGLPPALDANLLNMDPPDHTRIRRFVARAFTARRIEELRRPVRRTADELLDALESGGRESGGRESGTLESGTLESGGRADLVASYAAPLPIVVICELLGVPPRDRRDFREWTDALIAPDPARPERMKAAIAAMLAFFTELLAHKRAEPGDDLLSALIAARDEGEEAGEEAGGEASHGDGGDRLSEDELMSLAFLILFAGYENTVQLIGNSVLALLRHPGQLAALRAEPGRTAAAVGEFVRYEGPALLAIRRFAVEDLTIGGVTVPAGETVMLSLAAANRDPHRFADPDRLDLDRDTAGQVALGHGIHYCLGAPLARLETEIALNALLERFPRLALDVPYEELRWRPSTRARGLIALPVRF</sequence>
<dbReference type="OrthoDB" id="5500002at2"/>
<evidence type="ECO:0000256" key="2">
    <source>
        <dbReference type="SAM" id="MobiDB-lite"/>
    </source>
</evidence>
<dbReference type="InterPro" id="IPR002397">
    <property type="entry name" value="Cyt_P450_B"/>
</dbReference>
<dbReference type="CDD" id="cd11029">
    <property type="entry name" value="CYP107-like"/>
    <property type="match status" value="1"/>
</dbReference>
<gene>
    <name evidence="3" type="ORF">Y717_10360</name>
</gene>
<dbReference type="EMBL" id="AZSP01000383">
    <property type="protein sequence ID" value="PVE04712.1"/>
    <property type="molecule type" value="Genomic_DNA"/>
</dbReference>
<dbReference type="PANTHER" id="PTHR46696">
    <property type="entry name" value="P450, PUTATIVE (EUROFUNG)-RELATED"/>
    <property type="match status" value="1"/>
</dbReference>
<dbReference type="GO" id="GO:0005506">
    <property type="term" value="F:iron ion binding"/>
    <property type="evidence" value="ECO:0007669"/>
    <property type="project" value="InterPro"/>
</dbReference>
<evidence type="ECO:0000313" key="4">
    <source>
        <dbReference type="Proteomes" id="UP000245992"/>
    </source>
</evidence>
<dbReference type="PRINTS" id="PR00359">
    <property type="entry name" value="BP450"/>
</dbReference>
<name>A0A2T7SPF2_9ACTN</name>
<reference evidence="3 4" key="1">
    <citation type="submission" date="2013-12" db="EMBL/GenBank/DDBJ databases">
        <title>Annotated genome of Streptomyces scopuliridis.</title>
        <authorList>
            <person name="Olson J.B."/>
        </authorList>
    </citation>
    <scope>NUCLEOTIDE SEQUENCE [LARGE SCALE GENOMIC DNA]</scope>
    <source>
        <strain evidence="3 4">RB72</strain>
    </source>
</reference>
<dbReference type="InterPro" id="IPR036396">
    <property type="entry name" value="Cyt_P450_sf"/>
</dbReference>
<evidence type="ECO:0000313" key="3">
    <source>
        <dbReference type="EMBL" id="PVE04712.1"/>
    </source>
</evidence>
<dbReference type="Gene3D" id="1.10.630.10">
    <property type="entry name" value="Cytochrome P450"/>
    <property type="match status" value="1"/>
</dbReference>
<dbReference type="PANTHER" id="PTHR46696:SF1">
    <property type="entry name" value="CYTOCHROME P450 YJIB-RELATED"/>
    <property type="match status" value="1"/>
</dbReference>
<dbReference type="InterPro" id="IPR001128">
    <property type="entry name" value="Cyt_P450"/>
</dbReference>
<evidence type="ECO:0000256" key="1">
    <source>
        <dbReference type="ARBA" id="ARBA00010617"/>
    </source>
</evidence>
<organism evidence="3 4">
    <name type="scientific">Streptomyces scopuliridis RB72</name>
    <dbReference type="NCBI Taxonomy" id="1440053"/>
    <lineage>
        <taxon>Bacteria</taxon>
        <taxon>Bacillati</taxon>
        <taxon>Actinomycetota</taxon>
        <taxon>Actinomycetes</taxon>
        <taxon>Kitasatosporales</taxon>
        <taxon>Streptomycetaceae</taxon>
        <taxon>Streptomyces</taxon>
    </lineage>
</organism>
<dbReference type="GO" id="GO:0016705">
    <property type="term" value="F:oxidoreductase activity, acting on paired donors, with incorporation or reduction of molecular oxygen"/>
    <property type="evidence" value="ECO:0007669"/>
    <property type="project" value="InterPro"/>
</dbReference>
<dbReference type="Pfam" id="PF00067">
    <property type="entry name" value="p450"/>
    <property type="match status" value="1"/>
</dbReference>
<comment type="similarity">
    <text evidence="1">Belongs to the cytochrome P450 family.</text>
</comment>
<dbReference type="AlphaFoldDB" id="A0A2T7SPF2"/>
<dbReference type="STRING" id="1440053.GCA_000718095_04635"/>
<proteinExistence type="inferred from homology"/>
<protein>
    <submittedName>
        <fullName evidence="3">Cytochrome P450</fullName>
    </submittedName>
</protein>